<dbReference type="Proteomes" id="UP001501126">
    <property type="component" value="Unassembled WGS sequence"/>
</dbReference>
<evidence type="ECO:0000313" key="2">
    <source>
        <dbReference type="Proteomes" id="UP001501126"/>
    </source>
</evidence>
<dbReference type="RefSeq" id="WP_343784930.1">
    <property type="nucleotide sequence ID" value="NZ_BAAAFH010000003.1"/>
</dbReference>
<proteinExistence type="predicted"/>
<name>A0ABN1MLL2_9FLAO</name>
<comment type="caution">
    <text evidence="1">The sequence shown here is derived from an EMBL/GenBank/DDBJ whole genome shotgun (WGS) entry which is preliminary data.</text>
</comment>
<dbReference type="Gene3D" id="2.180.10.10">
    <property type="entry name" value="RHS repeat-associated core"/>
    <property type="match status" value="1"/>
</dbReference>
<organism evidence="1 2">
    <name type="scientific">Wandonia haliotis</name>
    <dbReference type="NCBI Taxonomy" id="574963"/>
    <lineage>
        <taxon>Bacteria</taxon>
        <taxon>Pseudomonadati</taxon>
        <taxon>Bacteroidota</taxon>
        <taxon>Flavobacteriia</taxon>
        <taxon>Flavobacteriales</taxon>
        <taxon>Crocinitomicaceae</taxon>
        <taxon>Wandonia</taxon>
    </lineage>
</organism>
<protein>
    <recommendedName>
        <fullName evidence="3">YD repeat-containing protein</fullName>
    </recommendedName>
</protein>
<gene>
    <name evidence="1" type="ORF">GCM10009118_05690</name>
</gene>
<dbReference type="EMBL" id="BAAAFH010000003">
    <property type="protein sequence ID" value="GAA0874161.1"/>
    <property type="molecule type" value="Genomic_DNA"/>
</dbReference>
<evidence type="ECO:0008006" key="3">
    <source>
        <dbReference type="Google" id="ProtNLM"/>
    </source>
</evidence>
<accession>A0ABN1MLL2</accession>
<reference evidence="1 2" key="1">
    <citation type="journal article" date="2019" name="Int. J. Syst. Evol. Microbiol.">
        <title>The Global Catalogue of Microorganisms (GCM) 10K type strain sequencing project: providing services to taxonomists for standard genome sequencing and annotation.</title>
        <authorList>
            <consortium name="The Broad Institute Genomics Platform"/>
            <consortium name="The Broad Institute Genome Sequencing Center for Infectious Disease"/>
            <person name="Wu L."/>
            <person name="Ma J."/>
        </authorList>
    </citation>
    <scope>NUCLEOTIDE SEQUENCE [LARGE SCALE GENOMIC DNA]</scope>
    <source>
        <strain evidence="1 2">JCM 16083</strain>
    </source>
</reference>
<keyword evidence="2" id="KW-1185">Reference proteome</keyword>
<evidence type="ECO:0000313" key="1">
    <source>
        <dbReference type="EMBL" id="GAA0874161.1"/>
    </source>
</evidence>
<sequence length="299" mass="35099">MKVIITLLSLFVWYTGVAQLLNNSKGEAFTDEPFFNIENVRANKIKRISGQYSTKKINDQIRPGKLIYVYEFDEEGRLTQKYETVEVKGGIDTVVTQYEYNPKGFLHVKRRTDNSGFYAYVFEYDESGRVIREEFRRDMNKSGSKVNFLRDKQFLITYETSTYENYPGQEKRTYYNSYGKPFQEKFSYYNDDNYLLEELEKLKVTSGQKKTTYAYNAKGLLAEMTTTSSVMGNSEVTYKFTYDENNNLISKEIHRNGKYTTEIQVIYNEKTGLISAILVRQVSTNFITILRLDAYEFYD</sequence>